<name>A0A9D1MC95_9FIRM</name>
<comment type="caution">
    <text evidence="2">The sequence shown here is derived from an EMBL/GenBank/DDBJ whole genome shotgun (WGS) entry which is preliminary data.</text>
</comment>
<sequence length="60" mass="6775">MVLLLVDLALAATHVLELVGELKQKKSPASEIKIILYWCAMIVCCVVSLYLYLVGYFVRM</sequence>
<organism evidence="2 3">
    <name type="scientific">Candidatus Ornithomonoglobus merdipullorum</name>
    <dbReference type="NCBI Taxonomy" id="2840895"/>
    <lineage>
        <taxon>Bacteria</taxon>
        <taxon>Bacillati</taxon>
        <taxon>Bacillota</taxon>
        <taxon>Clostridia</taxon>
        <taxon>Candidatus Ornithomonoglobus</taxon>
    </lineage>
</organism>
<keyword evidence="1" id="KW-0812">Transmembrane</keyword>
<evidence type="ECO:0000313" key="2">
    <source>
        <dbReference type="EMBL" id="HIU57566.1"/>
    </source>
</evidence>
<keyword evidence="1" id="KW-1133">Transmembrane helix</keyword>
<keyword evidence="1" id="KW-0472">Membrane</keyword>
<gene>
    <name evidence="2" type="ORF">IAA61_07105</name>
</gene>
<reference evidence="2" key="2">
    <citation type="journal article" date="2021" name="PeerJ">
        <title>Extensive microbial diversity within the chicken gut microbiome revealed by metagenomics and culture.</title>
        <authorList>
            <person name="Gilroy R."/>
            <person name="Ravi A."/>
            <person name="Getino M."/>
            <person name="Pursley I."/>
            <person name="Horton D.L."/>
            <person name="Alikhan N.F."/>
            <person name="Baker D."/>
            <person name="Gharbi K."/>
            <person name="Hall N."/>
            <person name="Watson M."/>
            <person name="Adriaenssens E.M."/>
            <person name="Foster-Nyarko E."/>
            <person name="Jarju S."/>
            <person name="Secka A."/>
            <person name="Antonio M."/>
            <person name="Oren A."/>
            <person name="Chaudhuri R.R."/>
            <person name="La Ragione R."/>
            <person name="Hildebrand F."/>
            <person name="Pallen M.J."/>
        </authorList>
    </citation>
    <scope>NUCLEOTIDE SEQUENCE</scope>
    <source>
        <strain evidence="2">USAMLcec3-3695</strain>
    </source>
</reference>
<proteinExistence type="predicted"/>
<dbReference type="Proteomes" id="UP000824109">
    <property type="component" value="Unassembled WGS sequence"/>
</dbReference>
<evidence type="ECO:0000256" key="1">
    <source>
        <dbReference type="SAM" id="Phobius"/>
    </source>
</evidence>
<accession>A0A9D1MC95</accession>
<protein>
    <submittedName>
        <fullName evidence="2">Uncharacterized protein</fullName>
    </submittedName>
</protein>
<evidence type="ECO:0000313" key="3">
    <source>
        <dbReference type="Proteomes" id="UP000824109"/>
    </source>
</evidence>
<feature type="transmembrane region" description="Helical" evidence="1">
    <location>
        <begin position="34"/>
        <end position="58"/>
    </location>
</feature>
<reference evidence="2" key="1">
    <citation type="submission" date="2020-10" db="EMBL/GenBank/DDBJ databases">
        <authorList>
            <person name="Gilroy R."/>
        </authorList>
    </citation>
    <scope>NUCLEOTIDE SEQUENCE</scope>
    <source>
        <strain evidence="2">USAMLcec3-3695</strain>
    </source>
</reference>
<dbReference type="EMBL" id="DVNB01000075">
    <property type="protein sequence ID" value="HIU57566.1"/>
    <property type="molecule type" value="Genomic_DNA"/>
</dbReference>
<dbReference type="AlphaFoldDB" id="A0A9D1MC95"/>